<dbReference type="EMBL" id="BLAY01000009">
    <property type="protein sequence ID" value="GET36114.1"/>
    <property type="molecule type" value="Genomic_DNA"/>
</dbReference>
<gene>
    <name evidence="1" type="ORF">MiSe_08620</name>
</gene>
<proteinExistence type="predicted"/>
<keyword evidence="2" id="KW-1185">Reference proteome</keyword>
<dbReference type="Proteomes" id="UP001050975">
    <property type="component" value="Unassembled WGS sequence"/>
</dbReference>
<evidence type="ECO:0000313" key="1">
    <source>
        <dbReference type="EMBL" id="GET36114.1"/>
    </source>
</evidence>
<reference evidence="1" key="1">
    <citation type="submission" date="2019-10" db="EMBL/GenBank/DDBJ databases">
        <title>Draft genome sequece of Microseira wollei NIES-4236.</title>
        <authorList>
            <person name="Yamaguchi H."/>
            <person name="Suzuki S."/>
            <person name="Kawachi M."/>
        </authorList>
    </citation>
    <scope>NUCLEOTIDE SEQUENCE</scope>
    <source>
        <strain evidence="1">NIES-4236</strain>
    </source>
</reference>
<name>A0AAV3WF07_9CYAN</name>
<sequence>MTLISAPSLTISCPVVIFKSPLFPALKLAAFKPLRSRLLGEVPLSSTDSEAFTVTVPALPLPKRVPATINAPSRRINRPVSIVTLPASPPPILKVPKPLPEFKLGELPLSSTNSEAFTATVPPLPSPKIVLASTCAPFWTINLPV</sequence>
<accession>A0AAV3WF07</accession>
<protein>
    <submittedName>
        <fullName evidence="1">Uncharacterized protein</fullName>
    </submittedName>
</protein>
<dbReference type="AlphaFoldDB" id="A0AAV3WF07"/>
<organism evidence="1 2">
    <name type="scientific">Microseira wollei NIES-4236</name>
    <dbReference type="NCBI Taxonomy" id="2530354"/>
    <lineage>
        <taxon>Bacteria</taxon>
        <taxon>Bacillati</taxon>
        <taxon>Cyanobacteriota</taxon>
        <taxon>Cyanophyceae</taxon>
        <taxon>Oscillatoriophycideae</taxon>
        <taxon>Aerosakkonematales</taxon>
        <taxon>Aerosakkonemataceae</taxon>
        <taxon>Microseira</taxon>
    </lineage>
</organism>
<evidence type="ECO:0000313" key="2">
    <source>
        <dbReference type="Proteomes" id="UP001050975"/>
    </source>
</evidence>
<comment type="caution">
    <text evidence="1">The sequence shown here is derived from an EMBL/GenBank/DDBJ whole genome shotgun (WGS) entry which is preliminary data.</text>
</comment>